<accession>A0A7S2YHU8</accession>
<name>A0A7S2YHU8_9STRA</name>
<proteinExistence type="predicted"/>
<dbReference type="AlphaFoldDB" id="A0A7S2YHU8"/>
<evidence type="ECO:0000313" key="1">
    <source>
        <dbReference type="EMBL" id="CAD9977521.1"/>
    </source>
</evidence>
<protein>
    <submittedName>
        <fullName evidence="1">Uncharacterized protein</fullName>
    </submittedName>
</protein>
<dbReference type="EMBL" id="HBHT01026318">
    <property type="protein sequence ID" value="CAD9977521.1"/>
    <property type="molecule type" value="Transcribed_RNA"/>
</dbReference>
<sequence length="169" mass="18851">MASRVDRVNAGLAKFCPELAGSKYARYPMQGDRWMLPKDKHPETGKYLFLASPQNVGPKPDHVYGKGPFGVGYYHLLCKQPYIILYGRHMNTAPSTCCTGASGAKEFDEWDEIRLILFQRMNSTRANDTVAHSDMMQNASATAQAHYHFGQNQQLITHATRGAVNFPGV</sequence>
<organism evidence="1">
    <name type="scientific">Entomoneis paludosa</name>
    <dbReference type="NCBI Taxonomy" id="265537"/>
    <lineage>
        <taxon>Eukaryota</taxon>
        <taxon>Sar</taxon>
        <taxon>Stramenopiles</taxon>
        <taxon>Ochrophyta</taxon>
        <taxon>Bacillariophyta</taxon>
        <taxon>Bacillariophyceae</taxon>
        <taxon>Bacillariophycidae</taxon>
        <taxon>Entomoneidaceae</taxon>
        <taxon>Entomoneis</taxon>
    </lineage>
</organism>
<reference evidence="1" key="1">
    <citation type="submission" date="2021-01" db="EMBL/GenBank/DDBJ databases">
        <authorList>
            <person name="Corre E."/>
            <person name="Pelletier E."/>
            <person name="Niang G."/>
            <person name="Scheremetjew M."/>
            <person name="Finn R."/>
            <person name="Kale V."/>
            <person name="Holt S."/>
            <person name="Cochrane G."/>
            <person name="Meng A."/>
            <person name="Brown T."/>
            <person name="Cohen L."/>
        </authorList>
    </citation>
    <scope>NUCLEOTIDE SEQUENCE</scope>
    <source>
        <strain evidence="1">CCMP125</strain>
    </source>
</reference>
<gene>
    <name evidence="1" type="ORF">APAL1065_LOCUS17644</name>
</gene>